<organism evidence="1">
    <name type="scientific">Ananas comosus var. bracteatus</name>
    <name type="common">red pineapple</name>
    <dbReference type="NCBI Taxonomy" id="296719"/>
    <lineage>
        <taxon>Eukaryota</taxon>
        <taxon>Viridiplantae</taxon>
        <taxon>Streptophyta</taxon>
        <taxon>Embryophyta</taxon>
        <taxon>Tracheophyta</taxon>
        <taxon>Spermatophyta</taxon>
        <taxon>Magnoliopsida</taxon>
        <taxon>Liliopsida</taxon>
        <taxon>Poales</taxon>
        <taxon>Bromeliaceae</taxon>
        <taxon>Bromelioideae</taxon>
        <taxon>Ananas</taxon>
    </lineage>
</organism>
<evidence type="ECO:0000313" key="1">
    <source>
        <dbReference type="EMBL" id="CAD1839587.1"/>
    </source>
</evidence>
<sequence>MLTTTGPLGMAQAGLPTGEVLSVRRLFDAPEPNQIGSDLGATRELTSFESTSVLLLGFQSTEVVSRTVESTMQKQNGWSTRGYGFRDHEYCLTDKMVAEVLLSEIISGAHLPTKFTITRGNCLWRTVLLVCDQASLQTLYSCIFDRVTSKNFRVKEC</sequence>
<accession>A0A6V7Q9L3</accession>
<protein>
    <submittedName>
        <fullName evidence="1">Uncharacterized protein</fullName>
    </submittedName>
</protein>
<name>A0A6V7Q9L3_ANACO</name>
<proteinExistence type="predicted"/>
<dbReference type="AlphaFoldDB" id="A0A6V7Q9L3"/>
<gene>
    <name evidence="1" type="ORF">CB5_LOCUS22798</name>
</gene>
<dbReference type="EMBL" id="LR862134">
    <property type="protein sequence ID" value="CAD1839587.1"/>
    <property type="molecule type" value="Genomic_DNA"/>
</dbReference>
<reference evidence="1" key="1">
    <citation type="submission" date="2020-07" db="EMBL/GenBank/DDBJ databases">
        <authorList>
            <person name="Lin J."/>
        </authorList>
    </citation>
    <scope>NUCLEOTIDE SEQUENCE</scope>
</reference>